<dbReference type="EMBL" id="LSTO01000001">
    <property type="protein sequence ID" value="OWW21836.1"/>
    <property type="molecule type" value="Genomic_DNA"/>
</dbReference>
<dbReference type="InterPro" id="IPR021647">
    <property type="entry name" value="CusF_Ec"/>
</dbReference>
<dbReference type="AlphaFoldDB" id="A0A254TGQ5"/>
<reference evidence="1 2" key="1">
    <citation type="submission" date="2016-02" db="EMBL/GenBank/DDBJ databases">
        <authorList>
            <person name="Wen L."/>
            <person name="He K."/>
            <person name="Yang H."/>
        </authorList>
    </citation>
    <scope>NUCLEOTIDE SEQUENCE [LARGE SCALE GENOMIC DNA]</scope>
    <source>
        <strain evidence="1 2">TSA40</strain>
    </source>
</reference>
<proteinExistence type="predicted"/>
<evidence type="ECO:0000313" key="2">
    <source>
        <dbReference type="Proteomes" id="UP000197535"/>
    </source>
</evidence>
<dbReference type="Gene3D" id="2.40.50.320">
    <property type="entry name" value="Copper binding periplasmic protein CusF"/>
    <property type="match status" value="1"/>
</dbReference>
<gene>
    <name evidence="1" type="ORF">AYR66_22405</name>
</gene>
<evidence type="ECO:0008006" key="3">
    <source>
        <dbReference type="Google" id="ProtNLM"/>
    </source>
</evidence>
<dbReference type="Proteomes" id="UP000197535">
    <property type="component" value="Unassembled WGS sequence"/>
</dbReference>
<comment type="caution">
    <text evidence="1">The sequence shown here is derived from an EMBL/GenBank/DDBJ whole genome shotgun (WGS) entry which is preliminary data.</text>
</comment>
<organism evidence="1 2">
    <name type="scientific">Noviherbaspirillum denitrificans</name>
    <dbReference type="NCBI Taxonomy" id="1968433"/>
    <lineage>
        <taxon>Bacteria</taxon>
        <taxon>Pseudomonadati</taxon>
        <taxon>Pseudomonadota</taxon>
        <taxon>Betaproteobacteria</taxon>
        <taxon>Burkholderiales</taxon>
        <taxon>Oxalobacteraceae</taxon>
        <taxon>Noviherbaspirillum</taxon>
    </lineage>
</organism>
<evidence type="ECO:0000313" key="1">
    <source>
        <dbReference type="EMBL" id="OWW21836.1"/>
    </source>
</evidence>
<dbReference type="Pfam" id="PF11604">
    <property type="entry name" value="CusF_Ec"/>
    <property type="match status" value="1"/>
</dbReference>
<sequence length="72" mass="7860">MSEGTVQKVDKAARKVTLKHGDLKNLGMGPMTMAFQILDQTQLDRLKVGDKVSFVAKLVSGKLTVTMIEVVN</sequence>
<name>A0A254TGQ5_9BURK</name>
<protein>
    <recommendedName>
        <fullName evidence="3">RND transporter</fullName>
    </recommendedName>
</protein>
<keyword evidence="2" id="KW-1185">Reference proteome</keyword>
<dbReference type="InterPro" id="IPR042230">
    <property type="entry name" value="CusF_sf"/>
</dbReference>
<accession>A0A254TGQ5</accession>